<proteinExistence type="predicted"/>
<dbReference type="EMBL" id="CACSII010000001">
    <property type="protein sequence ID" value="CAA0082513.1"/>
    <property type="molecule type" value="Genomic_DNA"/>
</dbReference>
<evidence type="ECO:0000313" key="4">
    <source>
        <dbReference type="Proteomes" id="UP000434580"/>
    </source>
</evidence>
<dbReference type="AlphaFoldDB" id="A0A5S9N169"/>
<dbReference type="Proteomes" id="UP000434580">
    <property type="component" value="Unassembled WGS sequence"/>
</dbReference>
<protein>
    <recommendedName>
        <fullName evidence="6">Inner membrane protein YjeT</fullName>
    </recommendedName>
</protein>
<dbReference type="PANTHER" id="PTHR38602:SF1">
    <property type="entry name" value="INNER MEMBRANE PROTEIN"/>
    <property type="match status" value="1"/>
</dbReference>
<evidence type="ECO:0000313" key="5">
    <source>
        <dbReference type="Proteomes" id="UP000441399"/>
    </source>
</evidence>
<gene>
    <name evidence="2" type="ORF">DPBNPPHM_00469</name>
    <name evidence="3" type="ORF">OPDIPICF_01994</name>
</gene>
<accession>A0A5S9N169</accession>
<feature type="transmembrane region" description="Helical" evidence="1">
    <location>
        <begin position="42"/>
        <end position="60"/>
    </location>
</feature>
<dbReference type="InterPro" id="IPR019201">
    <property type="entry name" value="DUF2065"/>
</dbReference>
<name>A0A5S9N169_9GAMM</name>
<organism evidence="2 4">
    <name type="scientific">BD1-7 clade bacterium</name>
    <dbReference type="NCBI Taxonomy" id="2029982"/>
    <lineage>
        <taxon>Bacteria</taxon>
        <taxon>Pseudomonadati</taxon>
        <taxon>Pseudomonadota</taxon>
        <taxon>Gammaproteobacteria</taxon>
        <taxon>Cellvibrionales</taxon>
        <taxon>Spongiibacteraceae</taxon>
        <taxon>BD1-7 clade</taxon>
    </lineage>
</organism>
<keyword evidence="5" id="KW-1185">Reference proteome</keyword>
<sequence>MWHTLLVAFALMIVMEGILPAIAPAAWRRAVANLIKMDDRTLRMMGLGSMLTGAGLLYFLS</sequence>
<evidence type="ECO:0008006" key="6">
    <source>
        <dbReference type="Google" id="ProtNLM"/>
    </source>
</evidence>
<keyword evidence="1" id="KW-0812">Transmembrane</keyword>
<evidence type="ECO:0000313" key="3">
    <source>
        <dbReference type="EMBL" id="CAA0116982.1"/>
    </source>
</evidence>
<dbReference type="Proteomes" id="UP000441399">
    <property type="component" value="Unassembled WGS sequence"/>
</dbReference>
<dbReference type="PANTHER" id="PTHR38602">
    <property type="entry name" value="INNER MEMBRANE PROTEIN-RELATED"/>
    <property type="match status" value="1"/>
</dbReference>
<keyword evidence="1" id="KW-0472">Membrane</keyword>
<dbReference type="EMBL" id="CACSIO010000023">
    <property type="protein sequence ID" value="CAA0116982.1"/>
    <property type="molecule type" value="Genomic_DNA"/>
</dbReference>
<evidence type="ECO:0000313" key="2">
    <source>
        <dbReference type="EMBL" id="CAA0082513.1"/>
    </source>
</evidence>
<evidence type="ECO:0000256" key="1">
    <source>
        <dbReference type="SAM" id="Phobius"/>
    </source>
</evidence>
<keyword evidence="1" id="KW-1133">Transmembrane helix</keyword>
<dbReference type="Pfam" id="PF09838">
    <property type="entry name" value="DUF2065"/>
    <property type="match status" value="1"/>
</dbReference>
<reference evidence="4 5" key="1">
    <citation type="submission" date="2019-11" db="EMBL/GenBank/DDBJ databases">
        <authorList>
            <person name="Holert J."/>
        </authorList>
    </citation>
    <scope>NUCLEOTIDE SEQUENCE [LARGE SCALE GENOMIC DNA]</scope>
    <source>
        <strain evidence="2">BC5_2</strain>
        <strain evidence="3">SB11_3</strain>
    </source>
</reference>